<dbReference type="EMBL" id="DRWN01000040">
    <property type="protein sequence ID" value="HHK68539.1"/>
    <property type="molecule type" value="Genomic_DNA"/>
</dbReference>
<dbReference type="InterPro" id="IPR054314">
    <property type="entry name" value="Gins51_C"/>
</dbReference>
<feature type="domain" description="Gins51 C-terminal" evidence="1">
    <location>
        <begin position="133"/>
        <end position="172"/>
    </location>
</feature>
<dbReference type="AlphaFoldDB" id="A0A7C5LCW1"/>
<dbReference type="CDD" id="cd11714">
    <property type="entry name" value="GINS_A_archaea"/>
    <property type="match status" value="1"/>
</dbReference>
<evidence type="ECO:0000313" key="2">
    <source>
        <dbReference type="EMBL" id="HHK68539.1"/>
    </source>
</evidence>
<dbReference type="Pfam" id="PF22090">
    <property type="entry name" value="Gins51_C"/>
    <property type="match status" value="1"/>
</dbReference>
<accession>A0A7C5LCW1</accession>
<dbReference type="InterPro" id="IPR036224">
    <property type="entry name" value="GINS_bundle-like_dom_sf"/>
</dbReference>
<sequence length="182" mass="21267">METVYETLLGIWNKERASEELTSIPEKLLEDLAEYFSYLRRQIRLSDRSSLNTRVRSAELEMLQRLLESLLRIRMRKIVAMAFQQPSVENVLPFEKKTFNVIQRVMSQHEDMIRSGLNDPRMLQREIERRYEVVIFLKDFPRFVGEDLSSYGPFKAGDVAAIYSGNVPALARKNVVKPVKLI</sequence>
<organism evidence="2">
    <name type="scientific">Caldiarchaeum subterraneum</name>
    <dbReference type="NCBI Taxonomy" id="311458"/>
    <lineage>
        <taxon>Archaea</taxon>
        <taxon>Nitrososphaerota</taxon>
        <taxon>Candidatus Caldarchaeales</taxon>
        <taxon>Candidatus Caldarchaeaceae</taxon>
        <taxon>Candidatus Caldarchaeum</taxon>
    </lineage>
</organism>
<reference evidence="2" key="1">
    <citation type="journal article" date="2020" name="mSystems">
        <title>Genome- and Community-Level Interaction Insights into Carbon Utilization and Element Cycling Functions of Hydrothermarchaeota in Hydrothermal Sediment.</title>
        <authorList>
            <person name="Zhou Z."/>
            <person name="Liu Y."/>
            <person name="Xu W."/>
            <person name="Pan J."/>
            <person name="Luo Z.H."/>
            <person name="Li M."/>
        </authorList>
    </citation>
    <scope>NUCLEOTIDE SEQUENCE [LARGE SCALE GENOMIC DNA]</scope>
    <source>
        <strain evidence="2">SpSt-1056</strain>
    </source>
</reference>
<evidence type="ECO:0000259" key="1">
    <source>
        <dbReference type="Pfam" id="PF22090"/>
    </source>
</evidence>
<comment type="caution">
    <text evidence="2">The sequence shown here is derived from an EMBL/GenBank/DDBJ whole genome shotgun (WGS) entry which is preliminary data.</text>
</comment>
<name>A0A7C5LCW1_CALS0</name>
<dbReference type="Gene3D" id="1.20.58.1030">
    <property type="match status" value="1"/>
</dbReference>
<dbReference type="CDD" id="cd21695">
    <property type="entry name" value="GINS_B_archaea_Gins51"/>
    <property type="match status" value="1"/>
</dbReference>
<gene>
    <name evidence="2" type="ORF">ENM11_05225</name>
</gene>
<proteinExistence type="predicted"/>
<dbReference type="Gene3D" id="3.40.5.50">
    <property type="match status" value="1"/>
</dbReference>
<dbReference type="SUPFAM" id="SSF158573">
    <property type="entry name" value="GINS helical bundle-like"/>
    <property type="match status" value="1"/>
</dbReference>
<protein>
    <submittedName>
        <fullName evidence="2">DNA replication complex GINS family protein</fullName>
    </submittedName>
</protein>